<gene>
    <name evidence="1" type="ORF">GCM10020369_08760</name>
</gene>
<sequence length="131" mass="13813">MPPPAQRAAGSGRQVSRAPQARAFLLNSAETRHGCAAPPRGQLAWASAATDSDHYTVRVETGSLYSTSGSSRGTAGCLPRWATSNGIKTNQAGIDLIDPWTVTPVELCPRPTRPSELSRGAMTLGLAIGWR</sequence>
<protein>
    <submittedName>
        <fullName evidence="1">Uncharacterized protein</fullName>
    </submittedName>
</protein>
<name>A0ABP6SSC2_9ACTN</name>
<dbReference type="Proteomes" id="UP001501676">
    <property type="component" value="Unassembled WGS sequence"/>
</dbReference>
<evidence type="ECO:0000313" key="2">
    <source>
        <dbReference type="Proteomes" id="UP001501676"/>
    </source>
</evidence>
<dbReference type="EMBL" id="BAAAYN010000005">
    <property type="protein sequence ID" value="GAA3383319.1"/>
    <property type="molecule type" value="Genomic_DNA"/>
</dbReference>
<proteinExistence type="predicted"/>
<reference evidence="2" key="1">
    <citation type="journal article" date="2019" name="Int. J. Syst. Evol. Microbiol.">
        <title>The Global Catalogue of Microorganisms (GCM) 10K type strain sequencing project: providing services to taxonomists for standard genome sequencing and annotation.</title>
        <authorList>
            <consortium name="The Broad Institute Genomics Platform"/>
            <consortium name="The Broad Institute Genome Sequencing Center for Infectious Disease"/>
            <person name="Wu L."/>
            <person name="Ma J."/>
        </authorList>
    </citation>
    <scope>NUCLEOTIDE SEQUENCE [LARGE SCALE GENOMIC DNA]</scope>
    <source>
        <strain evidence="2">JCM 9458</strain>
    </source>
</reference>
<evidence type="ECO:0000313" key="1">
    <source>
        <dbReference type="EMBL" id="GAA3383319.1"/>
    </source>
</evidence>
<organism evidence="1 2">
    <name type="scientific">Cryptosporangium minutisporangium</name>
    <dbReference type="NCBI Taxonomy" id="113569"/>
    <lineage>
        <taxon>Bacteria</taxon>
        <taxon>Bacillati</taxon>
        <taxon>Actinomycetota</taxon>
        <taxon>Actinomycetes</taxon>
        <taxon>Cryptosporangiales</taxon>
        <taxon>Cryptosporangiaceae</taxon>
        <taxon>Cryptosporangium</taxon>
    </lineage>
</organism>
<comment type="caution">
    <text evidence="1">The sequence shown here is derived from an EMBL/GenBank/DDBJ whole genome shotgun (WGS) entry which is preliminary data.</text>
</comment>
<accession>A0ABP6SSC2</accession>
<keyword evidence="2" id="KW-1185">Reference proteome</keyword>